<organism evidence="2 3">
    <name type="scientific">Amycolatopsis lexingtonensis</name>
    <dbReference type="NCBI Taxonomy" id="218822"/>
    <lineage>
        <taxon>Bacteria</taxon>
        <taxon>Bacillati</taxon>
        <taxon>Actinomycetota</taxon>
        <taxon>Actinomycetes</taxon>
        <taxon>Pseudonocardiales</taxon>
        <taxon>Pseudonocardiaceae</taxon>
        <taxon>Amycolatopsis</taxon>
    </lineage>
</organism>
<sequence length="102" mass="11015">MTENQAPRAYQIRTFGCQMNVHDSERLAGQLEDAGYVPVSAGCKPDLIVFNTCAVRENADKKLYGTLGHLRPDKVANPGLQIAVGGVSRRRTAGRSSSGRRG</sequence>
<gene>
    <name evidence="2" type="ORF">H4696_000251</name>
</gene>
<evidence type="ECO:0000313" key="3">
    <source>
        <dbReference type="Proteomes" id="UP000631670"/>
    </source>
</evidence>
<accession>A0ABR9HQE5</accession>
<dbReference type="Pfam" id="PF00919">
    <property type="entry name" value="UPF0004"/>
    <property type="match status" value="1"/>
</dbReference>
<evidence type="ECO:0000259" key="1">
    <source>
        <dbReference type="PROSITE" id="PS51449"/>
    </source>
</evidence>
<feature type="domain" description="MTTase N-terminal" evidence="1">
    <location>
        <begin position="8"/>
        <end position="102"/>
    </location>
</feature>
<evidence type="ECO:0000313" key="2">
    <source>
        <dbReference type="EMBL" id="MBE1493151.1"/>
    </source>
</evidence>
<dbReference type="InterPro" id="IPR038135">
    <property type="entry name" value="Methylthiotransferase_N_sf"/>
</dbReference>
<name>A0ABR9HQE5_9PSEU</name>
<dbReference type="PANTHER" id="PTHR43020">
    <property type="entry name" value="CDK5 REGULATORY SUBUNIT-ASSOCIATED PROTEIN 1"/>
    <property type="match status" value="1"/>
</dbReference>
<dbReference type="Gene3D" id="3.40.50.12160">
    <property type="entry name" value="Methylthiotransferase, N-terminal domain"/>
    <property type="match status" value="1"/>
</dbReference>
<comment type="caution">
    <text evidence="2">The sequence shown here is derived from an EMBL/GenBank/DDBJ whole genome shotgun (WGS) entry which is preliminary data.</text>
</comment>
<reference evidence="2 3" key="1">
    <citation type="submission" date="2020-10" db="EMBL/GenBank/DDBJ databases">
        <title>Sequencing the genomes of 1000 actinobacteria strains.</title>
        <authorList>
            <person name="Klenk H.-P."/>
        </authorList>
    </citation>
    <scope>NUCLEOTIDE SEQUENCE [LARGE SCALE GENOMIC DNA]</scope>
    <source>
        <strain evidence="2 3">DSM 44653</strain>
    </source>
</reference>
<dbReference type="InterPro" id="IPR013848">
    <property type="entry name" value="Methylthiotransferase_N"/>
</dbReference>
<dbReference type="PANTHER" id="PTHR43020:SF2">
    <property type="entry name" value="MITOCHONDRIAL TRNA METHYLTHIOTRANSFERASE CDK5RAP1"/>
    <property type="match status" value="1"/>
</dbReference>
<dbReference type="EMBL" id="JADBEG010000001">
    <property type="protein sequence ID" value="MBE1493151.1"/>
    <property type="molecule type" value="Genomic_DNA"/>
</dbReference>
<protein>
    <submittedName>
        <fullName evidence="2">tRNA A37 methylthiotransferase MiaB</fullName>
    </submittedName>
</protein>
<proteinExistence type="predicted"/>
<dbReference type="Proteomes" id="UP000631670">
    <property type="component" value="Unassembled WGS sequence"/>
</dbReference>
<keyword evidence="3" id="KW-1185">Reference proteome</keyword>
<dbReference type="PROSITE" id="PS51449">
    <property type="entry name" value="MTTASE_N"/>
    <property type="match status" value="1"/>
</dbReference>